<dbReference type="EMBL" id="BTSX01000003">
    <property type="protein sequence ID" value="GMS91046.1"/>
    <property type="molecule type" value="Genomic_DNA"/>
</dbReference>
<feature type="non-terminal residue" evidence="1">
    <location>
        <position position="1"/>
    </location>
</feature>
<accession>A0AAV5T644</accession>
<organism evidence="1 2">
    <name type="scientific">Pristionchus entomophagus</name>
    <dbReference type="NCBI Taxonomy" id="358040"/>
    <lineage>
        <taxon>Eukaryota</taxon>
        <taxon>Metazoa</taxon>
        <taxon>Ecdysozoa</taxon>
        <taxon>Nematoda</taxon>
        <taxon>Chromadorea</taxon>
        <taxon>Rhabditida</taxon>
        <taxon>Rhabditina</taxon>
        <taxon>Diplogasteromorpha</taxon>
        <taxon>Diplogasteroidea</taxon>
        <taxon>Neodiplogasteridae</taxon>
        <taxon>Pristionchus</taxon>
    </lineage>
</organism>
<evidence type="ECO:0000313" key="1">
    <source>
        <dbReference type="EMBL" id="GMS91046.1"/>
    </source>
</evidence>
<evidence type="ECO:0000313" key="2">
    <source>
        <dbReference type="Proteomes" id="UP001432027"/>
    </source>
</evidence>
<proteinExistence type="predicted"/>
<sequence>RTSDAAVLLSSVAALFSIGQFIQIVNHKELIHTVLTALLFEDSTVLALQWIRADDSFCLQAVPNKGVQGTSENKIFFNALLSALDVSMNDDYAAFFALYTVYAIFENKGDADELLTAARLPHASTRPQLDLPAGSLHSN</sequence>
<keyword evidence="2" id="KW-1185">Reference proteome</keyword>
<reference evidence="1" key="1">
    <citation type="submission" date="2023-10" db="EMBL/GenBank/DDBJ databases">
        <title>Genome assembly of Pristionchus species.</title>
        <authorList>
            <person name="Yoshida K."/>
            <person name="Sommer R.J."/>
        </authorList>
    </citation>
    <scope>NUCLEOTIDE SEQUENCE</scope>
    <source>
        <strain evidence="1">RS0144</strain>
    </source>
</reference>
<name>A0AAV5T644_9BILA</name>
<dbReference type="Proteomes" id="UP001432027">
    <property type="component" value="Unassembled WGS sequence"/>
</dbReference>
<dbReference type="AlphaFoldDB" id="A0AAV5T644"/>
<gene>
    <name evidence="1" type="ORF">PENTCL1PPCAC_13221</name>
</gene>
<protein>
    <submittedName>
        <fullName evidence="1">Uncharacterized protein</fullName>
    </submittedName>
</protein>
<comment type="caution">
    <text evidence="1">The sequence shown here is derived from an EMBL/GenBank/DDBJ whole genome shotgun (WGS) entry which is preliminary data.</text>
</comment>